<dbReference type="RefSeq" id="WP_183671214.1">
    <property type="nucleotide sequence ID" value="NZ_BMPB01000005.1"/>
</dbReference>
<dbReference type="Proteomes" id="UP000533637">
    <property type="component" value="Unassembled WGS sequence"/>
</dbReference>
<accession>A0ABR6KMY4</accession>
<gene>
    <name evidence="2" type="ORF">GGQ57_002787</name>
</gene>
<organism evidence="2 3">
    <name type="scientific">Parabacteroides faecis</name>
    <dbReference type="NCBI Taxonomy" id="1217282"/>
    <lineage>
        <taxon>Bacteria</taxon>
        <taxon>Pseudomonadati</taxon>
        <taxon>Bacteroidota</taxon>
        <taxon>Bacteroidia</taxon>
        <taxon>Bacteroidales</taxon>
        <taxon>Tannerellaceae</taxon>
        <taxon>Parabacteroides</taxon>
    </lineage>
</organism>
<dbReference type="SUPFAM" id="SSF49464">
    <property type="entry name" value="Carboxypeptidase regulatory domain-like"/>
    <property type="match status" value="1"/>
</dbReference>
<evidence type="ECO:0008006" key="4">
    <source>
        <dbReference type="Google" id="ProtNLM"/>
    </source>
</evidence>
<feature type="signal peptide" evidence="1">
    <location>
        <begin position="1"/>
        <end position="24"/>
    </location>
</feature>
<evidence type="ECO:0000313" key="3">
    <source>
        <dbReference type="Proteomes" id="UP000533637"/>
    </source>
</evidence>
<dbReference type="InterPro" id="IPR008969">
    <property type="entry name" value="CarboxyPept-like_regulatory"/>
</dbReference>
<keyword evidence="3" id="KW-1185">Reference proteome</keyword>
<dbReference type="Pfam" id="PF13715">
    <property type="entry name" value="CarbopepD_reg_2"/>
    <property type="match status" value="1"/>
</dbReference>
<dbReference type="EMBL" id="JACHOC010000005">
    <property type="protein sequence ID" value="MBB4622878.1"/>
    <property type="molecule type" value="Genomic_DNA"/>
</dbReference>
<sequence length="136" mass="14139">MKTYYRVQLVLVALALSFPGSMMAEQAPKSGIATVAQQSGRITGTVEDELGPVIGAAVEVKGTHNGVVTDSDGHFTLSGVKNGAIIRISFLGYVTQEIPYKGQATLNVTLAEDSQALGEVVVTALGIAKGSKKLGY</sequence>
<evidence type="ECO:0000256" key="1">
    <source>
        <dbReference type="SAM" id="SignalP"/>
    </source>
</evidence>
<protein>
    <recommendedName>
        <fullName evidence="4">SusC/RagA family TonB-linked outer membrane protein</fullName>
    </recommendedName>
</protein>
<feature type="chain" id="PRO_5046540841" description="SusC/RagA family TonB-linked outer membrane protein" evidence="1">
    <location>
        <begin position="25"/>
        <end position="136"/>
    </location>
</feature>
<comment type="caution">
    <text evidence="2">The sequence shown here is derived from an EMBL/GenBank/DDBJ whole genome shotgun (WGS) entry which is preliminary data.</text>
</comment>
<name>A0ABR6KMY4_9BACT</name>
<proteinExistence type="predicted"/>
<evidence type="ECO:0000313" key="2">
    <source>
        <dbReference type="EMBL" id="MBB4622878.1"/>
    </source>
</evidence>
<reference evidence="2 3" key="1">
    <citation type="submission" date="2020-08" db="EMBL/GenBank/DDBJ databases">
        <title>Genomic Encyclopedia of Type Strains, Phase IV (KMG-IV): sequencing the most valuable type-strain genomes for metagenomic binning, comparative biology and taxonomic classification.</title>
        <authorList>
            <person name="Goeker M."/>
        </authorList>
    </citation>
    <scope>NUCLEOTIDE SEQUENCE [LARGE SCALE GENOMIC DNA]</scope>
    <source>
        <strain evidence="2 3">DSM 102983</strain>
    </source>
</reference>
<keyword evidence="1" id="KW-0732">Signal</keyword>
<dbReference type="Gene3D" id="2.60.40.1120">
    <property type="entry name" value="Carboxypeptidase-like, regulatory domain"/>
    <property type="match status" value="1"/>
</dbReference>